<dbReference type="RefSeq" id="XP_034010780.1">
    <property type="nucleotide sequence ID" value="XM_034157296.1"/>
</dbReference>
<dbReference type="VEuPathDB" id="FungiDB:DIURU_004424"/>
<dbReference type="Proteomes" id="UP000449547">
    <property type="component" value="Unassembled WGS sequence"/>
</dbReference>
<protein>
    <submittedName>
        <fullName evidence="2">Uncharacterized protein</fullName>
    </submittedName>
</protein>
<dbReference type="AlphaFoldDB" id="A0A642UHK0"/>
<dbReference type="GeneID" id="54783075"/>
<evidence type="ECO:0000313" key="2">
    <source>
        <dbReference type="EMBL" id="KAA8899163.1"/>
    </source>
</evidence>
<name>A0A642UHK0_DIURU</name>
<accession>A0A642UHK0</accession>
<feature type="compositionally biased region" description="Polar residues" evidence="1">
    <location>
        <begin position="1"/>
        <end position="11"/>
    </location>
</feature>
<dbReference type="EMBL" id="SWFT01000128">
    <property type="protein sequence ID" value="KAA8899163.1"/>
    <property type="molecule type" value="Genomic_DNA"/>
</dbReference>
<reference evidence="2 3" key="1">
    <citation type="submission" date="2019-07" db="EMBL/GenBank/DDBJ databases">
        <title>Genome assembly of two rare yeast pathogens: Diutina rugosa and Trichomonascus ciferrii.</title>
        <authorList>
            <person name="Mixao V."/>
            <person name="Saus E."/>
            <person name="Hansen A."/>
            <person name="Lass-Flor C."/>
            <person name="Gabaldon T."/>
        </authorList>
    </citation>
    <scope>NUCLEOTIDE SEQUENCE [LARGE SCALE GENOMIC DNA]</scope>
    <source>
        <strain evidence="2 3">CBS 613</strain>
    </source>
</reference>
<organism evidence="2 3">
    <name type="scientific">Diutina rugosa</name>
    <name type="common">Yeast</name>
    <name type="synonym">Candida rugosa</name>
    <dbReference type="NCBI Taxonomy" id="5481"/>
    <lineage>
        <taxon>Eukaryota</taxon>
        <taxon>Fungi</taxon>
        <taxon>Dikarya</taxon>
        <taxon>Ascomycota</taxon>
        <taxon>Saccharomycotina</taxon>
        <taxon>Pichiomycetes</taxon>
        <taxon>Debaryomycetaceae</taxon>
        <taxon>Diutina</taxon>
    </lineage>
</organism>
<evidence type="ECO:0000256" key="1">
    <source>
        <dbReference type="SAM" id="MobiDB-lite"/>
    </source>
</evidence>
<keyword evidence="3" id="KW-1185">Reference proteome</keyword>
<feature type="compositionally biased region" description="Polar residues" evidence="1">
    <location>
        <begin position="19"/>
        <end position="35"/>
    </location>
</feature>
<comment type="caution">
    <text evidence="2">The sequence shown here is derived from an EMBL/GenBank/DDBJ whole genome shotgun (WGS) entry which is preliminary data.</text>
</comment>
<feature type="region of interest" description="Disordered" evidence="1">
    <location>
        <begin position="1"/>
        <end position="113"/>
    </location>
</feature>
<gene>
    <name evidence="2" type="ORF">DIURU_004424</name>
</gene>
<proteinExistence type="predicted"/>
<evidence type="ECO:0000313" key="3">
    <source>
        <dbReference type="Proteomes" id="UP000449547"/>
    </source>
</evidence>
<feature type="compositionally biased region" description="Polar residues" evidence="1">
    <location>
        <begin position="78"/>
        <end position="89"/>
    </location>
</feature>
<sequence>MAGSSVDNTRTGDAPAAESRQSGSGHRRGVQNQSPPRVDAAVEGFTSTHNDSGDIPGDRAREQQPAPNASAGMDAALETSTAGRISTPNEPAVIHATRATTGSPKESKDTPYELYKCLRKH</sequence>